<gene>
    <name evidence="1" type="ORF">ACH4WX_09935</name>
</gene>
<protein>
    <submittedName>
        <fullName evidence="1">WXG100 family type VII secretion target</fullName>
    </submittedName>
</protein>
<keyword evidence="2" id="KW-1185">Reference proteome</keyword>
<evidence type="ECO:0000313" key="2">
    <source>
        <dbReference type="Proteomes" id="UP001611263"/>
    </source>
</evidence>
<dbReference type="EMBL" id="JBIRUQ010000002">
    <property type="protein sequence ID" value="MFI1461030.1"/>
    <property type="molecule type" value="Genomic_DNA"/>
</dbReference>
<organism evidence="1 2">
    <name type="scientific">Nocardia carnea</name>
    <dbReference type="NCBI Taxonomy" id="37328"/>
    <lineage>
        <taxon>Bacteria</taxon>
        <taxon>Bacillati</taxon>
        <taxon>Actinomycetota</taxon>
        <taxon>Actinomycetes</taxon>
        <taxon>Mycobacteriales</taxon>
        <taxon>Nocardiaceae</taxon>
        <taxon>Nocardia</taxon>
    </lineage>
</organism>
<accession>A0ABW7TP04</accession>
<sequence length="100" mass="10917">MSQPIYTDRNTIMEALGKVKTVVTDMESNIATLNQKAADLLAYDFQGAGAGGYESVANELDRRLKAYDQSIKNLDKSTEGAADLIGNADQTVARMFRNLL</sequence>
<dbReference type="Proteomes" id="UP001611263">
    <property type="component" value="Unassembled WGS sequence"/>
</dbReference>
<evidence type="ECO:0000313" key="1">
    <source>
        <dbReference type="EMBL" id="MFI1461030.1"/>
    </source>
</evidence>
<reference evidence="1 2" key="1">
    <citation type="submission" date="2024-10" db="EMBL/GenBank/DDBJ databases">
        <title>The Natural Products Discovery Center: Release of the First 8490 Sequenced Strains for Exploring Actinobacteria Biosynthetic Diversity.</title>
        <authorList>
            <person name="Kalkreuter E."/>
            <person name="Kautsar S.A."/>
            <person name="Yang D."/>
            <person name="Bader C.D."/>
            <person name="Teijaro C.N."/>
            <person name="Fluegel L."/>
            <person name="Davis C.M."/>
            <person name="Simpson J.R."/>
            <person name="Lauterbach L."/>
            <person name="Steele A.D."/>
            <person name="Gui C."/>
            <person name="Meng S."/>
            <person name="Li G."/>
            <person name="Viehrig K."/>
            <person name="Ye F."/>
            <person name="Su P."/>
            <person name="Kiefer A.F."/>
            <person name="Nichols A."/>
            <person name="Cepeda A.J."/>
            <person name="Yan W."/>
            <person name="Fan B."/>
            <person name="Jiang Y."/>
            <person name="Adhikari A."/>
            <person name="Zheng C.-J."/>
            <person name="Schuster L."/>
            <person name="Cowan T.M."/>
            <person name="Smanski M.J."/>
            <person name="Chevrette M.G."/>
            <person name="De Carvalho L.P.S."/>
            <person name="Shen B."/>
        </authorList>
    </citation>
    <scope>NUCLEOTIDE SEQUENCE [LARGE SCALE GENOMIC DNA]</scope>
    <source>
        <strain evidence="1 2">NPDC020568</strain>
    </source>
</reference>
<dbReference type="InterPro" id="IPR036689">
    <property type="entry name" value="ESAT-6-like_sf"/>
</dbReference>
<dbReference type="Gene3D" id="1.10.287.1060">
    <property type="entry name" value="ESAT-6-like"/>
    <property type="match status" value="1"/>
</dbReference>
<dbReference type="GeneID" id="93504174"/>
<name>A0ABW7TP04_9NOCA</name>
<comment type="caution">
    <text evidence="1">The sequence shown here is derived from an EMBL/GenBank/DDBJ whole genome shotgun (WGS) entry which is preliminary data.</text>
</comment>
<proteinExistence type="predicted"/>
<dbReference type="RefSeq" id="WP_156052462.1">
    <property type="nucleotide sequence ID" value="NZ_JBIRUQ010000002.1"/>
</dbReference>
<dbReference type="SUPFAM" id="SSF140453">
    <property type="entry name" value="EsxAB dimer-like"/>
    <property type="match status" value="1"/>
</dbReference>